<keyword evidence="4" id="KW-1185">Reference proteome</keyword>
<dbReference type="InterPro" id="IPR036196">
    <property type="entry name" value="Ptyr_pPase_sf"/>
</dbReference>
<evidence type="ECO:0000313" key="3">
    <source>
        <dbReference type="EMBL" id="EJK75808.1"/>
    </source>
</evidence>
<dbReference type="OrthoDB" id="2011805at2759"/>
<dbReference type="InterPro" id="IPR023485">
    <property type="entry name" value="Ptyr_pPase"/>
</dbReference>
<reference evidence="3 4" key="1">
    <citation type="journal article" date="2012" name="Genome Biol.">
        <title>Genome and low-iron response of an oceanic diatom adapted to chronic iron limitation.</title>
        <authorList>
            <person name="Lommer M."/>
            <person name="Specht M."/>
            <person name="Roy A.S."/>
            <person name="Kraemer L."/>
            <person name="Andreson R."/>
            <person name="Gutowska M.A."/>
            <person name="Wolf J."/>
            <person name="Bergner S.V."/>
            <person name="Schilhabel M.B."/>
            <person name="Klostermeier U.C."/>
            <person name="Beiko R.G."/>
            <person name="Rosenstiel P."/>
            <person name="Hippler M."/>
            <person name="Laroche J."/>
        </authorList>
    </citation>
    <scope>NUCLEOTIDE SEQUENCE [LARGE SCALE GENOMIC DNA]</scope>
    <source>
        <strain evidence="3 4">CCMP1005</strain>
    </source>
</reference>
<evidence type="ECO:0000256" key="1">
    <source>
        <dbReference type="ARBA" id="ARBA00022849"/>
    </source>
</evidence>
<keyword evidence="1" id="KW-0059">Arsenical resistance</keyword>
<protein>
    <recommendedName>
        <fullName evidence="2">Phosphotyrosine protein phosphatase I domain-containing protein</fullName>
    </recommendedName>
</protein>
<dbReference type="EMBL" id="AGNL01002709">
    <property type="protein sequence ID" value="EJK75808.1"/>
    <property type="molecule type" value="Genomic_DNA"/>
</dbReference>
<dbReference type="Pfam" id="PF01451">
    <property type="entry name" value="LMWPc"/>
    <property type="match status" value="1"/>
</dbReference>
<evidence type="ECO:0000313" key="4">
    <source>
        <dbReference type="Proteomes" id="UP000266841"/>
    </source>
</evidence>
<comment type="caution">
    <text evidence="3">The sequence shown here is derived from an EMBL/GenBank/DDBJ whole genome shotgun (WGS) entry which is preliminary data.</text>
</comment>
<dbReference type="AlphaFoldDB" id="K0TAQ1"/>
<feature type="domain" description="Phosphotyrosine protein phosphatase I" evidence="2">
    <location>
        <begin position="1"/>
        <end position="118"/>
    </location>
</feature>
<gene>
    <name evidence="3" type="ORF">THAOC_02459</name>
</gene>
<dbReference type="Proteomes" id="UP000266841">
    <property type="component" value="Unassembled WGS sequence"/>
</dbReference>
<dbReference type="OMA" id="CPRIWPG"/>
<accession>K0TAQ1</accession>
<dbReference type="GO" id="GO:0046685">
    <property type="term" value="P:response to arsenic-containing substance"/>
    <property type="evidence" value="ECO:0007669"/>
    <property type="project" value="UniProtKB-KW"/>
</dbReference>
<dbReference type="SUPFAM" id="SSF52788">
    <property type="entry name" value="Phosphotyrosine protein phosphatases I"/>
    <property type="match status" value="1"/>
</dbReference>
<evidence type="ECO:0000259" key="2">
    <source>
        <dbReference type="SMART" id="SM00226"/>
    </source>
</evidence>
<dbReference type="eggNOG" id="ENOG502SAW9">
    <property type="taxonomic scope" value="Eukaryota"/>
</dbReference>
<sequence>MAEGLARSMCPPSVTVMSAGSEPATVNPMAIRAMSDAGIDILSHTSKSVLDVDPSDITTVITLCECEVCPEFEGYELEKLHWPHEDPAGAGETEEEEMEAFVRVREQIRTKLGEFIDEKEWAV</sequence>
<dbReference type="CDD" id="cd16345">
    <property type="entry name" value="LMWP_ArsC"/>
    <property type="match status" value="1"/>
</dbReference>
<dbReference type="Gene3D" id="3.40.50.2300">
    <property type="match status" value="1"/>
</dbReference>
<dbReference type="SMART" id="SM00226">
    <property type="entry name" value="LMWPc"/>
    <property type="match status" value="1"/>
</dbReference>
<dbReference type="PANTHER" id="PTHR43428">
    <property type="entry name" value="ARSENATE REDUCTASE"/>
    <property type="match status" value="1"/>
</dbReference>
<name>K0TAQ1_THAOC</name>
<organism evidence="3 4">
    <name type="scientific">Thalassiosira oceanica</name>
    <name type="common">Marine diatom</name>
    <dbReference type="NCBI Taxonomy" id="159749"/>
    <lineage>
        <taxon>Eukaryota</taxon>
        <taxon>Sar</taxon>
        <taxon>Stramenopiles</taxon>
        <taxon>Ochrophyta</taxon>
        <taxon>Bacillariophyta</taxon>
        <taxon>Coscinodiscophyceae</taxon>
        <taxon>Thalassiosirophycidae</taxon>
        <taxon>Thalassiosirales</taxon>
        <taxon>Thalassiosiraceae</taxon>
        <taxon>Thalassiosira</taxon>
    </lineage>
</organism>
<proteinExistence type="predicted"/>
<dbReference type="PANTHER" id="PTHR43428:SF1">
    <property type="entry name" value="ARSENATE REDUCTASE"/>
    <property type="match status" value="1"/>
</dbReference>